<dbReference type="AlphaFoldDB" id="A0A926Z7Y2"/>
<keyword evidence="3" id="KW-1185">Reference proteome</keyword>
<dbReference type="EMBL" id="JACJPY010000080">
    <property type="protein sequence ID" value="MBD2152103.1"/>
    <property type="molecule type" value="Genomic_DNA"/>
</dbReference>
<sequence length="285" mass="32405">MSTIASYQDPVAKLIYIEEQTSWNDKQWLDYINRFGLSTADLPELIRLISDDELVDDDVDDDNDSEIAFYEIHVLRAVFQIDIETGINLYIDQLKKFPNDDYLHEEIHGIVRHAGAIVIAPFTQVLTDNTQDERLRVTLANGLEEIGKTHPECREACVNSLTTQLQNYHVQDGDYLNSTLVSNLIQLKAVEAVDLIEQVFTNRELDEWCTGSWAAAQVSLGLKQESDFSPEELKPKPSEKILAIREMINNLEKLIALEEQKKRSSIPKKPAAKGFGSSKSKKKKR</sequence>
<protein>
    <submittedName>
        <fullName evidence="2">Uncharacterized protein</fullName>
    </submittedName>
</protein>
<feature type="compositionally biased region" description="Low complexity" evidence="1">
    <location>
        <begin position="268"/>
        <end position="278"/>
    </location>
</feature>
<accession>A0A926Z7Y2</accession>
<reference evidence="2" key="1">
    <citation type="journal article" date="2015" name="ISME J.">
        <title>Draft Genome Sequence of Streptomyces incarnatus NRRL8089, which Produces the Nucleoside Antibiotic Sinefungin.</title>
        <authorList>
            <person name="Oshima K."/>
            <person name="Hattori M."/>
            <person name="Shimizu H."/>
            <person name="Fukuda K."/>
            <person name="Nemoto M."/>
            <person name="Inagaki K."/>
            <person name="Tamura T."/>
        </authorList>
    </citation>
    <scope>NUCLEOTIDE SEQUENCE</scope>
    <source>
        <strain evidence="2">FACHB-1277</strain>
    </source>
</reference>
<feature type="region of interest" description="Disordered" evidence="1">
    <location>
        <begin position="262"/>
        <end position="285"/>
    </location>
</feature>
<gene>
    <name evidence="2" type="ORF">H6F44_18535</name>
</gene>
<evidence type="ECO:0000256" key="1">
    <source>
        <dbReference type="SAM" id="MobiDB-lite"/>
    </source>
</evidence>
<comment type="caution">
    <text evidence="2">The sequence shown here is derived from an EMBL/GenBank/DDBJ whole genome shotgun (WGS) entry which is preliminary data.</text>
</comment>
<proteinExistence type="predicted"/>
<reference evidence="2" key="2">
    <citation type="submission" date="2020-08" db="EMBL/GenBank/DDBJ databases">
        <authorList>
            <person name="Chen M."/>
            <person name="Teng W."/>
            <person name="Zhao L."/>
            <person name="Hu C."/>
            <person name="Zhou Y."/>
            <person name="Han B."/>
            <person name="Song L."/>
            <person name="Shu W."/>
        </authorList>
    </citation>
    <scope>NUCLEOTIDE SEQUENCE</scope>
    <source>
        <strain evidence="2">FACHB-1277</strain>
    </source>
</reference>
<evidence type="ECO:0000313" key="2">
    <source>
        <dbReference type="EMBL" id="MBD2152103.1"/>
    </source>
</evidence>
<organism evidence="2 3">
    <name type="scientific">Pseudanabaena cinerea FACHB-1277</name>
    <dbReference type="NCBI Taxonomy" id="2949581"/>
    <lineage>
        <taxon>Bacteria</taxon>
        <taxon>Bacillati</taxon>
        <taxon>Cyanobacteriota</taxon>
        <taxon>Cyanophyceae</taxon>
        <taxon>Pseudanabaenales</taxon>
        <taxon>Pseudanabaenaceae</taxon>
        <taxon>Pseudanabaena</taxon>
        <taxon>Pseudanabaena cinerea</taxon>
    </lineage>
</organism>
<dbReference type="Proteomes" id="UP000631421">
    <property type="component" value="Unassembled WGS sequence"/>
</dbReference>
<dbReference type="RefSeq" id="WP_190352511.1">
    <property type="nucleotide sequence ID" value="NZ_JACJPY010000080.1"/>
</dbReference>
<name>A0A926Z7Y2_9CYAN</name>
<evidence type="ECO:0000313" key="3">
    <source>
        <dbReference type="Proteomes" id="UP000631421"/>
    </source>
</evidence>